<reference evidence="1 2" key="1">
    <citation type="submission" date="2019-01" db="EMBL/GenBank/DDBJ databases">
        <title>Lacibacter sp. strain TTM-7.</title>
        <authorList>
            <person name="Chen W.-M."/>
        </authorList>
    </citation>
    <scope>NUCLEOTIDE SEQUENCE [LARGE SCALE GENOMIC DNA]</scope>
    <source>
        <strain evidence="1 2">TTM-7</strain>
    </source>
</reference>
<dbReference type="Proteomes" id="UP000290204">
    <property type="component" value="Unassembled WGS sequence"/>
</dbReference>
<gene>
    <name evidence="1" type="ORF">ESA94_14125</name>
</gene>
<proteinExistence type="predicted"/>
<comment type="caution">
    <text evidence="1">The sequence shown here is derived from an EMBL/GenBank/DDBJ whole genome shotgun (WGS) entry which is preliminary data.</text>
</comment>
<accession>A0A4V1M7C6</accession>
<dbReference type="EMBL" id="SDHW01000004">
    <property type="protein sequence ID" value="RXK59274.1"/>
    <property type="molecule type" value="Genomic_DNA"/>
</dbReference>
<sequence>MQEKANVSLSAFEQQLVNDPAWILTKNGIIEKVYALFGNLSEAYKQTVQLLPLPAEISAAGAKISRGENYEGLPYVMLDYPRCFGKDDVFAIRTFFWWGHFFSITLHLKGTYLQQYNTSLLKNEETLIENDVWVNTGNEEWQHHFRSNNMQLLKNNSALLQNKQLLKLAFVCSLNDWDNAEEILMKKFRLFLQSVLEH</sequence>
<name>A0A4V1M7C6_9BACT</name>
<protein>
    <submittedName>
        <fullName evidence="1">Uncharacterized protein</fullName>
    </submittedName>
</protein>
<evidence type="ECO:0000313" key="2">
    <source>
        <dbReference type="Proteomes" id="UP000290204"/>
    </source>
</evidence>
<dbReference type="OrthoDB" id="2575320at2"/>
<dbReference type="RefSeq" id="WP_129131578.1">
    <property type="nucleotide sequence ID" value="NZ_SDHW01000004.1"/>
</dbReference>
<evidence type="ECO:0000313" key="1">
    <source>
        <dbReference type="EMBL" id="RXK59274.1"/>
    </source>
</evidence>
<keyword evidence="2" id="KW-1185">Reference proteome</keyword>
<organism evidence="1 2">
    <name type="scientific">Lacibacter luteus</name>
    <dbReference type="NCBI Taxonomy" id="2508719"/>
    <lineage>
        <taxon>Bacteria</taxon>
        <taxon>Pseudomonadati</taxon>
        <taxon>Bacteroidota</taxon>
        <taxon>Chitinophagia</taxon>
        <taxon>Chitinophagales</taxon>
        <taxon>Chitinophagaceae</taxon>
        <taxon>Lacibacter</taxon>
    </lineage>
</organism>
<dbReference type="AlphaFoldDB" id="A0A4V1M7C6"/>